<protein>
    <recommendedName>
        <fullName evidence="5">IPT/TIG domain-containing protein</fullName>
    </recommendedName>
</protein>
<organism evidence="3 4">
    <name type="scientific">Dictyostelium discoideum</name>
    <name type="common">Social amoeba</name>
    <dbReference type="NCBI Taxonomy" id="44689"/>
    <lineage>
        <taxon>Eukaryota</taxon>
        <taxon>Amoebozoa</taxon>
        <taxon>Evosea</taxon>
        <taxon>Eumycetozoa</taxon>
        <taxon>Dictyostelia</taxon>
        <taxon>Dictyosteliales</taxon>
        <taxon>Dictyosteliaceae</taxon>
        <taxon>Dictyostelium</taxon>
    </lineage>
</organism>
<keyword evidence="1" id="KW-0472">Membrane</keyword>
<dbReference type="InterPro" id="IPR053133">
    <property type="entry name" value="Sexual_fusion_gp"/>
</dbReference>
<dbReference type="Proteomes" id="UP000002195">
    <property type="component" value="Unassembled WGS sequence"/>
</dbReference>
<dbReference type="dictyBase" id="DDB_G0283481"/>
<sequence>MKIIFLFFIFYLVYFNNAQNTLPNDQQDAIDTMMVEIFGTKIDDICSYGSFKCAPINDGVSASNVYTITEIVFPSSSPPNMVINSPFTSFINLTTLELTNGLSSLTFFNNISNYQYLKKLVISNQIETIPSDQNLPNSLDSVEFGTISTRINENFFSSGQISNLVIINFDNGSSLPSSFPVNNYLKSLSLPISYIQSSFPNDLNNLKALIELNLNIFNDRNSNENYKDFQLPNFQTPFEKLSIISITFINSPIDSTGSNIQTWNFLQSITQIKTLSNLNIYGKGFTLDPSIGLTDFSLLNSSSIFNFEEGCDFLTMCNKKPCLNLPIDSKLSLSNCNVNLNNLSFKNILEFTMVNNDLEQELPWSSESGIDYVKMDSFNVERKNNLVGSLPSSYCQFRDGVLGVGGNLLSGSIPSCFSCSGANSIGTKYLLPNNFTDFNSNSVATNCPTFSFDTSYNKIVKIDGSSIITISGTDFGWYYKSSSNDSNSNSDSELSIPTITITIPNRQIELSIPKGTGANKTFVAYFGSNFQFKQVFTYTYNDSINNNSSSDSDESGEPSSSSIIYFSSFYFITFLFFIQFLI</sequence>
<keyword evidence="1" id="KW-0812">Transmembrane</keyword>
<dbReference type="PhylomeDB" id="Q54QY8"/>
<dbReference type="PaxDb" id="44689-DDB0232382"/>
<dbReference type="FunCoup" id="Q54QY8">
    <property type="interactions" value="327"/>
</dbReference>
<dbReference type="PANTHER" id="PTHR31093:SF4">
    <property type="entry name" value="CELL SURFACE GLYCOPROTEIN-RELATED"/>
    <property type="match status" value="1"/>
</dbReference>
<proteinExistence type="predicted"/>
<reference evidence="3 4" key="1">
    <citation type="journal article" date="2005" name="Nature">
        <title>The genome of the social amoeba Dictyostelium discoideum.</title>
        <authorList>
            <consortium name="The Dictyostelium discoideum Sequencing Consortium"/>
            <person name="Eichinger L."/>
            <person name="Pachebat J.A."/>
            <person name="Glockner G."/>
            <person name="Rajandream M.A."/>
            <person name="Sucgang R."/>
            <person name="Berriman M."/>
            <person name="Song J."/>
            <person name="Olsen R."/>
            <person name="Szafranski K."/>
            <person name="Xu Q."/>
            <person name="Tunggal B."/>
            <person name="Kummerfeld S."/>
            <person name="Madera M."/>
            <person name="Konfortov B.A."/>
            <person name="Rivero F."/>
            <person name="Bankier A.T."/>
            <person name="Lehmann R."/>
            <person name="Hamlin N."/>
            <person name="Davies R."/>
            <person name="Gaudet P."/>
            <person name="Fey P."/>
            <person name="Pilcher K."/>
            <person name="Chen G."/>
            <person name="Saunders D."/>
            <person name="Sodergren E."/>
            <person name="Davis P."/>
            <person name="Kerhornou A."/>
            <person name="Nie X."/>
            <person name="Hall N."/>
            <person name="Anjard C."/>
            <person name="Hemphill L."/>
            <person name="Bason N."/>
            <person name="Farbrother P."/>
            <person name="Desany B."/>
            <person name="Just E."/>
            <person name="Morio T."/>
            <person name="Rost R."/>
            <person name="Churcher C."/>
            <person name="Cooper J."/>
            <person name="Haydock S."/>
            <person name="van Driessche N."/>
            <person name="Cronin A."/>
            <person name="Goodhead I."/>
            <person name="Muzny D."/>
            <person name="Mourier T."/>
            <person name="Pain A."/>
            <person name="Lu M."/>
            <person name="Harper D."/>
            <person name="Lindsay R."/>
            <person name="Hauser H."/>
            <person name="James K."/>
            <person name="Quiles M."/>
            <person name="Madan Babu M."/>
            <person name="Saito T."/>
            <person name="Buchrieser C."/>
            <person name="Wardroper A."/>
            <person name="Felder M."/>
            <person name="Thangavelu M."/>
            <person name="Johnson D."/>
            <person name="Knights A."/>
            <person name="Loulseged H."/>
            <person name="Mungall K."/>
            <person name="Oliver K."/>
            <person name="Price C."/>
            <person name="Quail M.A."/>
            <person name="Urushihara H."/>
            <person name="Hernandez J."/>
            <person name="Rabbinowitsch E."/>
            <person name="Steffen D."/>
            <person name="Sanders M."/>
            <person name="Ma J."/>
            <person name="Kohara Y."/>
            <person name="Sharp S."/>
            <person name="Simmonds M."/>
            <person name="Spiegler S."/>
            <person name="Tivey A."/>
            <person name="Sugano S."/>
            <person name="White B."/>
            <person name="Walker D."/>
            <person name="Woodward J."/>
            <person name="Winckler T."/>
            <person name="Tanaka Y."/>
            <person name="Shaulsky G."/>
            <person name="Schleicher M."/>
            <person name="Weinstock G."/>
            <person name="Rosenthal A."/>
            <person name="Cox E.C."/>
            <person name="Chisholm R.L."/>
            <person name="Gibbs R."/>
            <person name="Loomis W.F."/>
            <person name="Platzer M."/>
            <person name="Kay R.R."/>
            <person name="Williams J."/>
            <person name="Dear P.H."/>
            <person name="Noegel A.A."/>
            <person name="Barrell B."/>
            <person name="Kuspa A."/>
        </authorList>
    </citation>
    <scope>NUCLEOTIDE SEQUENCE [LARGE SCALE GENOMIC DNA]</scope>
    <source>
        <strain evidence="3 4">AX4</strain>
    </source>
</reference>
<dbReference type="HOGENOM" id="CLU_022518_0_0_1"/>
<dbReference type="STRING" id="44689.Q54QY8"/>
<evidence type="ECO:0008006" key="5">
    <source>
        <dbReference type="Google" id="ProtNLM"/>
    </source>
</evidence>
<dbReference type="SMR" id="Q54QY8"/>
<evidence type="ECO:0000313" key="4">
    <source>
        <dbReference type="Proteomes" id="UP000002195"/>
    </source>
</evidence>
<dbReference type="AlphaFoldDB" id="Q54QY8"/>
<dbReference type="GO" id="GO:0045335">
    <property type="term" value="C:phagocytic vesicle"/>
    <property type="evidence" value="ECO:0000318"/>
    <property type="project" value="GO_Central"/>
</dbReference>
<dbReference type="GeneID" id="8624127"/>
<gene>
    <name evidence="3" type="ORF">DDB_G0283481</name>
</gene>
<evidence type="ECO:0000256" key="2">
    <source>
        <dbReference type="SAM" id="SignalP"/>
    </source>
</evidence>
<keyword evidence="4" id="KW-1185">Reference proteome</keyword>
<dbReference type="EMBL" id="AAFI02000055">
    <property type="protein sequence ID" value="EAL65725.1"/>
    <property type="molecule type" value="Genomic_DNA"/>
</dbReference>
<keyword evidence="1" id="KW-1133">Transmembrane helix</keyword>
<evidence type="ECO:0000313" key="3">
    <source>
        <dbReference type="EMBL" id="EAL65725.1"/>
    </source>
</evidence>
<dbReference type="KEGG" id="ddi:DDB_G0283481"/>
<feature type="signal peptide" evidence="2">
    <location>
        <begin position="1"/>
        <end position="18"/>
    </location>
</feature>
<dbReference type="VEuPathDB" id="AmoebaDB:DDB_G0283481"/>
<keyword evidence="2" id="KW-0732">Signal</keyword>
<dbReference type="PANTHER" id="PTHR31093">
    <property type="entry name" value="CELL SURFACE GLYCOPROTEIN GP138-RELATED-RELATED"/>
    <property type="match status" value="1"/>
</dbReference>
<name>Q54QY8_DICDI</name>
<dbReference type="GO" id="GO:0006907">
    <property type="term" value="P:pinocytosis"/>
    <property type="evidence" value="ECO:0000318"/>
    <property type="project" value="GO_Central"/>
</dbReference>
<dbReference type="GO" id="GO:0005886">
    <property type="term" value="C:plasma membrane"/>
    <property type="evidence" value="ECO:0000250"/>
    <property type="project" value="dictyBase"/>
</dbReference>
<evidence type="ECO:0000256" key="1">
    <source>
        <dbReference type="SAM" id="Phobius"/>
    </source>
</evidence>
<dbReference type="RefSeq" id="XP_639103.1">
    <property type="nucleotide sequence ID" value="XM_634011.1"/>
</dbReference>
<accession>Q54QY8</accession>
<dbReference type="InParanoid" id="Q54QY8"/>
<comment type="caution">
    <text evidence="3">The sequence shown here is derived from an EMBL/GenBank/DDBJ whole genome shotgun (WGS) entry which is preliminary data.</text>
</comment>
<feature type="transmembrane region" description="Helical" evidence="1">
    <location>
        <begin position="563"/>
        <end position="581"/>
    </location>
</feature>
<feature type="chain" id="PRO_5004249855" description="IPT/TIG domain-containing protein" evidence="2">
    <location>
        <begin position="19"/>
        <end position="582"/>
    </location>
</feature>